<feature type="transmembrane region" description="Helical" evidence="7">
    <location>
        <begin position="264"/>
        <end position="283"/>
    </location>
</feature>
<keyword evidence="6 7" id="KW-0472">Membrane</keyword>
<keyword evidence="4 7" id="KW-0812">Transmembrane</keyword>
<feature type="transmembrane region" description="Helical" evidence="7">
    <location>
        <begin position="208"/>
        <end position="227"/>
    </location>
</feature>
<evidence type="ECO:0000259" key="8">
    <source>
        <dbReference type="Pfam" id="PF00892"/>
    </source>
</evidence>
<gene>
    <name evidence="9" type="ORF">ACKQTC_01060</name>
</gene>
<feature type="transmembrane region" description="Helical" evidence="7">
    <location>
        <begin position="91"/>
        <end position="112"/>
    </location>
</feature>
<name>A0ABW9GX89_9FIRM</name>
<evidence type="ECO:0000256" key="2">
    <source>
        <dbReference type="ARBA" id="ARBA00007362"/>
    </source>
</evidence>
<feature type="transmembrane region" description="Helical" evidence="7">
    <location>
        <begin position="119"/>
        <end position="137"/>
    </location>
</feature>
<feature type="domain" description="EamA" evidence="8">
    <location>
        <begin position="145"/>
        <end position="279"/>
    </location>
</feature>
<feature type="transmembrane region" description="Helical" evidence="7">
    <location>
        <begin position="68"/>
        <end position="85"/>
    </location>
</feature>
<comment type="subcellular location">
    <subcellularLocation>
        <location evidence="1">Cell membrane</location>
        <topology evidence="1">Multi-pass membrane protein</topology>
    </subcellularLocation>
</comment>
<dbReference type="Gene3D" id="1.10.3730.20">
    <property type="match status" value="1"/>
</dbReference>
<dbReference type="InterPro" id="IPR037185">
    <property type="entry name" value="EmrE-like"/>
</dbReference>
<feature type="transmembrane region" description="Helical" evidence="7">
    <location>
        <begin position="36"/>
        <end position="56"/>
    </location>
</feature>
<feature type="transmembrane region" description="Helical" evidence="7">
    <location>
        <begin position="239"/>
        <end position="258"/>
    </location>
</feature>
<evidence type="ECO:0000256" key="4">
    <source>
        <dbReference type="ARBA" id="ARBA00022692"/>
    </source>
</evidence>
<keyword evidence="5 7" id="KW-1133">Transmembrane helix</keyword>
<evidence type="ECO:0000256" key="5">
    <source>
        <dbReference type="ARBA" id="ARBA00022989"/>
    </source>
</evidence>
<comment type="similarity">
    <text evidence="2">Belongs to the EamA transporter family.</text>
</comment>
<evidence type="ECO:0000256" key="3">
    <source>
        <dbReference type="ARBA" id="ARBA00022475"/>
    </source>
</evidence>
<dbReference type="EMBL" id="JBJUVG010000001">
    <property type="protein sequence ID" value="MFM9412967.1"/>
    <property type="molecule type" value="Genomic_DNA"/>
</dbReference>
<dbReference type="RefSeq" id="WP_408976585.1">
    <property type="nucleotide sequence ID" value="NZ_JBJUVG010000001.1"/>
</dbReference>
<proteinExistence type="inferred from homology"/>
<dbReference type="PANTHER" id="PTHR42920">
    <property type="entry name" value="OS03G0707200 PROTEIN-RELATED"/>
    <property type="match status" value="1"/>
</dbReference>
<reference evidence="9 10" key="1">
    <citation type="journal article" date="2016" name="Int. J. Syst. Evol. Microbiol.">
        <title>Peptococcus simiae sp. nov., isolated from rhesus macaque faeces and emended description of the genus Peptococcus.</title>
        <authorList>
            <person name="Shkoporov A.N."/>
            <person name="Efimov B.A."/>
            <person name="Kondova I."/>
            <person name="Ouwerling B."/>
            <person name="Chaplin A.V."/>
            <person name="Shcherbakova V.A."/>
            <person name="Langermans J.A.M."/>
        </authorList>
    </citation>
    <scope>NUCLEOTIDE SEQUENCE [LARGE SCALE GENOMIC DNA]</scope>
    <source>
        <strain evidence="9 10">M108</strain>
    </source>
</reference>
<dbReference type="SUPFAM" id="SSF103481">
    <property type="entry name" value="Multidrug resistance efflux transporter EmrE"/>
    <property type="match status" value="2"/>
</dbReference>
<keyword evidence="10" id="KW-1185">Reference proteome</keyword>
<dbReference type="Pfam" id="PF00892">
    <property type="entry name" value="EamA"/>
    <property type="match status" value="2"/>
</dbReference>
<evidence type="ECO:0000256" key="7">
    <source>
        <dbReference type="SAM" id="Phobius"/>
    </source>
</evidence>
<dbReference type="Proteomes" id="UP001631949">
    <property type="component" value="Unassembled WGS sequence"/>
</dbReference>
<keyword evidence="3" id="KW-1003">Cell membrane</keyword>
<evidence type="ECO:0000256" key="6">
    <source>
        <dbReference type="ARBA" id="ARBA00023136"/>
    </source>
</evidence>
<dbReference type="InterPro" id="IPR000620">
    <property type="entry name" value="EamA_dom"/>
</dbReference>
<protein>
    <submittedName>
        <fullName evidence="9">DMT family transporter</fullName>
    </submittedName>
</protein>
<dbReference type="InterPro" id="IPR051258">
    <property type="entry name" value="Diverse_Substrate_Transporter"/>
</dbReference>
<evidence type="ECO:0000313" key="9">
    <source>
        <dbReference type="EMBL" id="MFM9412967.1"/>
    </source>
</evidence>
<organism evidence="9 10">
    <name type="scientific">Peptococcus simiae</name>
    <dbReference type="NCBI Taxonomy" id="1643805"/>
    <lineage>
        <taxon>Bacteria</taxon>
        <taxon>Bacillati</taxon>
        <taxon>Bacillota</taxon>
        <taxon>Clostridia</taxon>
        <taxon>Eubacteriales</taxon>
        <taxon>Peptococcaceae</taxon>
        <taxon>Peptococcus</taxon>
    </lineage>
</organism>
<accession>A0ABW9GX89</accession>
<sequence>MSQKQAEILLALVIISRASAMLFSKVALEDLSAMNLLAWRFLLAFGLLFLISHRYLREASARTWRYGAILGLIFFLTMACEMWALERTAATNVALLENTAIIWTPMAASLLARRLPRPTHILCALVAFAGVACLLLGSHRFQLAPGDLYALWAAFLYTAAIIATDHFAKQDPAGVLAMGIIQVGSLGLLALLATPVTGGFETRGQTGTWLALAFLIVVCTGFGFTLQPLAQRYTSADRAGLFCGLNPLFTAILAAIFLGERLTFQGYLGLILILSAILLPLLVDKARKA</sequence>
<feature type="transmembrane region" description="Helical" evidence="7">
    <location>
        <begin position="175"/>
        <end position="196"/>
    </location>
</feature>
<comment type="caution">
    <text evidence="9">The sequence shown here is derived from an EMBL/GenBank/DDBJ whole genome shotgun (WGS) entry which is preliminary data.</text>
</comment>
<evidence type="ECO:0000313" key="10">
    <source>
        <dbReference type="Proteomes" id="UP001631949"/>
    </source>
</evidence>
<evidence type="ECO:0000256" key="1">
    <source>
        <dbReference type="ARBA" id="ARBA00004651"/>
    </source>
</evidence>
<feature type="transmembrane region" description="Helical" evidence="7">
    <location>
        <begin position="149"/>
        <end position="168"/>
    </location>
</feature>
<feature type="domain" description="EamA" evidence="8">
    <location>
        <begin position="7"/>
        <end position="135"/>
    </location>
</feature>
<dbReference type="PANTHER" id="PTHR42920:SF5">
    <property type="entry name" value="EAMA DOMAIN-CONTAINING PROTEIN"/>
    <property type="match status" value="1"/>
</dbReference>